<dbReference type="SUPFAM" id="SSF53098">
    <property type="entry name" value="Ribonuclease H-like"/>
    <property type="match status" value="1"/>
</dbReference>
<feature type="region of interest" description="Disordered" evidence="9">
    <location>
        <begin position="2009"/>
        <end position="2035"/>
    </location>
</feature>
<feature type="compositionally biased region" description="Pro residues" evidence="9">
    <location>
        <begin position="2758"/>
        <end position="2778"/>
    </location>
</feature>
<feature type="compositionally biased region" description="Low complexity" evidence="9">
    <location>
        <begin position="3650"/>
        <end position="3665"/>
    </location>
</feature>
<sequence>MLIYLKEAFYPKKCSYERGQYTPYERGQYTPYERGQYTPYERGQYTPYERGQYTPYERGQYTPYERGQYIPYERGQYTPYERGQYIPYERGQYTPYERGQYTPYERGQYTPYERGQYTPYERGQYIPYERGQYTPYERGQYTPYERGQYTPYERGQYCCTRMVETRSGKMQDPAQERIQAEESAKPQPGVTIGRDASSDPVVLNPNIDIPKYDGTEDPRPWIESLEEIGFLYHWADYIISRYAAMNMTGSAKTWLNLHKASFTSWENIKIRLIQDFSLDANKEELRMKLNRMQHWNEPAIRFAEDILVLCNKVDPAMEEETKIEHVIGGLKKEYSFALYLNPPKTTDDLLVVCKKMDSFEKKYRERVEKSRNLYNGPRYSRPQQQSRYVPPTAARNYQTTSRPQAPVSNNYKNDSYPTPRQYRNNFPQPSTLRRPYNPNFVPKPNLQRNTYNKSQEVSKNRTEDGRPICFKCNKPGHVARYCRVKFIRILEEDPADTQEKVEEKCQMNEISEKSGPRLYADIGTFEALVDTGADLSVVDLRTALDTGHGISKLAKICAGPDGKKLDMVGSIFLNIKIDDETLSHNFVILKTHLRTLILGRDFLKKMNAKIDCKQETIKYDLTNNHDEINFEILKIKSAKDSIVPECSMKLIKALVETEDGEYIIEESSKMFQTNGLRLARSLINVINRETHIWITNPYPRPLKIMKNQTLAFGSSPAKINVSREREVEKNEEPRFQINENLSPKEQKELKQVLERYGDLFSSRLGRTNLAKHRIDTEDAKPIKHKPYRVSAKERDIIKEQIDEMLTEGIIRPSSSPWSFPVILVKKRDGKYRFCVDYRKLNNVTVKDVYPIPRIDEVMDTLQGSTHFSAIDLRSGYWQVEVEERDKEKTAFTTAHGLYEFNVMPFGLCNAPATFERNMENMLGNLRWQICLCYLDDVIIYSPDFPTHLKRLEAVFRCFRESNLRLNDKKCRFAFEELEILGYITSKHGIKPAEHNIKAVRNFPRPKKVKEVQSFLGMCSYYRKFIKDFSKIADPLTNLIKKSVSFTWTERQEEAFQTLKTALLSPPILGHFNPNAPTYVHTDASNIGIGATLVQDIGGEEKVISYLSRTLSKAEQNYSTTEKECLAVVWSMSKLRPYLYGRHFKIVTDHHALCWLKNLKDPTGRLARWALKIQEYDFDIIHKSGKKHLDADGLSRGPLPETDWDEDFERLFLNQITDEEDKFIESVKKNLNGSRRSIAQNFKEEDGCLFKKNPNPEGRAWLLVVPENKKREIMKEYHNHMSNGHLGVARTMYRIKSKYFWPSMLKDVSEFVRTCHLCQSRKGSNQLPSGLLQPIPPANFPFERIGIDFVGPLPSTKNRKKWIIVLSDYYTRYAETRAVSEATVKEVSKFLVEDIFLRHGAPQYLISDRGSQFTSNLMKEVMKTCKIKHCFTTSYHPQTNGLTERLNRTLINMLSMYVNTDQKNWDEILPFITHAYNTTIQETTGYSPFFLMFGREPTSLLDDRNISVDIDKDDYDEYIKHHLDKINRTRKLVINNTIKTQERMKKNYDKKHMERSYEPGELVAVWTPIRKIGKCEKLLRKYFGPYRILKKLSNVNYLIEPKDNPGQDPLIVHVSRIKPYFERIDEVNHEDVTTSGEGEVYCGAPCRRKISSTRNVLQVMKMDGHMLVGLSTKALAERLLRDGLEIGHTHLRAFPFKKRAERITVANLPFFVDDAAVIEALKPFGDVSSIAPIRLRAGRYTFTDGRREVFILLKEGFTLEKIPTRVVIRNKGNVLSAFISYGVKCSRCGRQGHRRANCPINPGKASNNGQPQPAPLPPGASSTVSRQQSRPTPASPALPMEETPSAPPPVTPAPPLQAPEGPVGPRPAGSQHPEPTSARPDLVAPLGPLPAQKTLGPAAPTPDVEMSIVEETFASSTSSAKNATRVDLDAFIEGHPSVSFAETDALGLGREEVLDLLSSRTKAQRKGPLLSPPQCDALAGLIRQILDLRPGAASNLYKVLGQVKAELRTTPTAVSPTPPLPAPRPAEPTPPAPHGKMTTPALATSPLFQVEEDLTSKRWDEAADIIYKLCNERYSGPLTDLGITEGDITDAVIYPEDREPLLRTCSTQKKNLITEIISAAIERARDSDPFVREGLYALRKITRPWWVVTACTVSTPHDYTCSTRPWWVVTTCTVSTPHVYTRPCGHASRELPSFSPLASGITSRMATNLARAESPSKAEDKPVRLGSKAQPSAEITAKDVLQNKNPIVLTKNQNYVNPSAGSQDANSAAPVDLAAIPTSDAAAQVRRNWADITEEVNPGAEEGFTLVQGRKRRRGSANSPTAAAPSSNPGGSRTIRRPQPSAGSVPRAQEIRVTRAHIAEARARQASSSEEHCVYIEHSPELEPFHYLRALDRMLGGTAGVIQITKVNGHQLLGLTNRGLAERLISEGLEVEGTLLRAFPFRKRAERITVGNLPFFVADSAVITALSPYGRVTSIAPKQMKAGPYVYVDGRRDVFITLHEGITIERLPTRLDINIKGQAWPAYLSSGIRCSRCHGQGHRRAICPLLAGLANNTRTAPPTTPAGVPPPTTPAPPQRSAAQPPAPTPSNPAMEVCSAPPVARAALHSSAPRPSPPAAPAFPMEETPPAPPPVTPAPSLQTPGSREPAAPTPDVEMSIVEETFASSTSSAKNATRVDLDAFIEGLPSVSFVKTDALGLGREEVLDLLSSRTKAQRKGPLLSPPQCDALVGLIGQILDLKPGHTSNLYKVLGQVKAELRTTPAVPPTPTLPAPRPSGPTPPTPHSEELMPAVMTPPPPALEDNPDLAHWEINEMNLNMPNSASPGSSGSAGQEPGRPSIPPPTGVKNSKKNGIQKRISKENYENRDHVNPPAGVRDVNLAAARDDVTPSLPAGSSSNGASRVLGNWADCIEDSGPGADNDFTVVKTKKRRRESSNSPTAAAPSSNIGGARSSRRTQSSARSVPRAQEIPTTRAHIAEARARQASSAEEHCVYLEHGPELQPFHYLRALDRLLGGTAGVIQVSKVNGHQLLGLANRGLAERLINNGLEVEGTLLRAFPFRKRAERITVGNLPFFVEDSAIIKALGPYGRITSIAPKMMKAGPYTYTYTDGRREAFIVLHEGVTTERLPTRLNITIKGEAWPAYLSSGIKCSRCHGQGHRRANCPLLAGRTTATGPATPTSPTSVPPATAPRLPQQPSAQPPPPASPSPTMEVSDLPPTSRAALHPPAALRQPPPAPSALPAEDAPPAPPPVTPAPSLRTPGSREPAAPTPDVEMSIVEETFASSTSSAKNATRVDLDAFIEKHPSVSFAGTDALGLGREEVLDLLSSRTKTQRKGPLLSPPQCDALAGLIRQILNLRPGAASNLYKVLGQVKAELRTTPAAVPPTPPLPVPRPAEPMLPTTHREELTPPLMTPPPPAPTDMEEDDPITEEERCAPPPPAPRLAGPIPPVPHGDTTTPAMTTPPPPLSLDRRWKMTGDLIHELSREIDLEHTFQSQVDMDDIVRAVLYPGDREPFIKRLPTRDRYILSGFINTVIWRARDGDPSMLERSSGSAGQEPGRPSIPPPTGVKNSKKNGIQKRISKENSENRDHVNPPAGVRDVNLAAARDDVTLSLPAGSASNGATRVLGNWADCTEDSGPGADNDFTVVKTKKRRRESSNSPTAAATSSNSRGARGSRRLQSSARSVPRAQEIPTTRAHITEARARQASSSEEHCVYLEHGPELQPFHYLRALDRLLGGTAGVVQVSKVNGHQLLGLANRGLAERLINNGLEVEGTLLRAFPFRKRAERITVSNLPFFVEDSAIINALRPFGRITSIAPKMMKAGPYTYTDGRREAFIVLHEGMTTERLPTRLNITIKGEAWPAYLSTGIKCSRCHGQGHRRANCPLLAGLANNTRTAPPTTPAGVPPPTTPAPPQRSAAQPPAPTPSNPAMEVGSAPPVARAALHSSAPRPSPPAAPAFPMEETPPAPPPVTPAPSLRTPGSREPAAPTPDVEMPIVEETFASSTSSAKNATRVDLDAFIEGLPGVSFAKTDALGLGREEVLDLLSSRTKAQRKGPLLSPPQCDALVGLIGQILDLKPGHTSNLYKVLGQVRAELTKTPAAAPTPPLPVPRPSGPTPPTPHSEELMPAVMTPPPPVLEDNPDLAQWEMTLSLPSNAEKKPVRHGEKAQPCAELSKKEDLQKKSSNLFGKSQGYANPPAGGHHANPATPTDFVTASFSEAAAQANRSWADLAEDQGPGEDDNFTVVKSKKRRRDSPGSPTAATSSGTRGAGATRRPRSSTGWAPRAEEVRTTQAHIAEARARQASSTEDHCVYVERSPELEPYHYIRAIDRMFGSTREVFQVTKMNGHFLVGLANKSMAERLVNEGLEVEGTLHRAFPFRKRAERITVGNLPFFVGDAAVISALSSFGRVTSIAPKLMKAGPYVYNDGRREAFIILREGMTIERLPTRLDISIKGEAWPAYLSSGIRCSRCRGQGHRRANCPMLAGRTTAPGPAAPTSPTSVPPATAPRLPQQPSARPPPPASPSSTMEVSDVPPASRAAPLPPAALQPSPPAPSALPLEDTPPAPPPVTPAPSLQTPGSREPAAPTPDVEMSIVEETFASSTSSAKNATRVDLDAFIEELPSVSFAKTDALGLGREEVLDLLSSRTKAQRKGPLLSPPQCDALVGLIGQILDLKPGHTSNLYKVLGQVRAELTKTPAAAPTPPLPAPRPDGPIPPPPHGDTTTPDMATSPSPLSTQMDRALMDKRWEALRDLMNQLDREFELDLEHRFQSRVDEDDIIRAILYPGDREPLIKRLPTRDRYTLGGLMSTAIRRARELDPSILELSRMATNFIRAESPSKAEQKPVRHGSLAQPCAELSANQDLQNEIPIVLRKNQNYVNPPAGGQDANSAAPVDLAAIPTSNAAAQVRRNWADITEEVNPGAEEGFTLVQGRKRRRGSGNSPTTAAPSSNAGASRTIRRPQSSAGSVPRAQEIRATRAHIADARARQASSSEEHCVYIEHSPELEPFHYLRALDRMLGGTAGVIQITKVNGHQLLGLTNRGLAERLISEGLEVEGTLLRAFPFRKRAERITVGNLPFFVADSAVITALSPYGRVTSIAPKQMKAGPYVYVDGRRDVFITLHEGITIERLPTRLDINIKGQAWPAYLSSGIRCSRCHGQGHRRAICPLLAGLANNTRTAPPTTPAGVPPPTTPAPPQRSAAQPPAPAPSNLAMEVCSAPPMARAVLHPSAPRPSPPATPALPMEETPTAPPPVIPAPSLQVPKNPVDPRSATPRHPEPTPPARPDFAAPHGPPPIQETLGPAAPTQDVEMSIVEETTASSASSTRNATGDDLVAFIEGNPSVSFARTDALGLGREEVLDLLSSRTKAQRNGPLLSPPQCDALVGLIGQILDLKPGHTSNLYKVLGQVRAELTKTPAAAPTPPLPAPRPTGPTPPVPHEEQMTEEQEDVMIFKIFRKLKHMTCLRPLYDTGIDVIDLKDAILFTEDTASLMTKLSPALKGVLAEFLGAAIELARSYHHDEDNCLGIFQTKMQDCLRIKENIVHELYGLLRPIAGQYFPPELANGVNIEKKLKIELWKNPLILQPLRESSEEVLELFKSLRKINQILEQHGRYYQFSDPQLGQDNQASTSQNNQGNQEPEPSPGQKQEIVE</sequence>
<feature type="region of interest" description="Disordered" evidence="9">
    <location>
        <begin position="3372"/>
        <end position="3463"/>
    </location>
</feature>
<evidence type="ECO:0000256" key="5">
    <source>
        <dbReference type="ARBA" id="ARBA00022759"/>
    </source>
</evidence>
<feature type="region of interest" description="Disordered" evidence="9">
    <location>
        <begin position="3624"/>
        <end position="3686"/>
    </location>
</feature>
<reference evidence="14 15" key="1">
    <citation type="submission" date="2022-01" db="EMBL/GenBank/DDBJ databases">
        <title>A chromosomal length assembly of Cordylochernes scorpioides.</title>
        <authorList>
            <person name="Zeh D."/>
            <person name="Zeh J."/>
        </authorList>
    </citation>
    <scope>NUCLEOTIDE SEQUENCE [LARGE SCALE GENOMIC DNA]</scope>
    <source>
        <strain evidence="14">IN4F17</strain>
        <tissue evidence="14">Whole Body</tissue>
    </source>
</reference>
<feature type="compositionally biased region" description="Low complexity" evidence="9">
    <location>
        <begin position="3932"/>
        <end position="3941"/>
    </location>
</feature>
<evidence type="ECO:0000259" key="10">
    <source>
        <dbReference type="PROSITE" id="PS50158"/>
    </source>
</evidence>
<feature type="region of interest" description="Disordered" evidence="9">
    <location>
        <begin position="34"/>
        <end position="55"/>
    </location>
</feature>
<feature type="compositionally biased region" description="Acidic residues" evidence="9">
    <location>
        <begin position="4222"/>
        <end position="4233"/>
    </location>
</feature>
<dbReference type="Pfam" id="PF00077">
    <property type="entry name" value="RVP"/>
    <property type="match status" value="1"/>
</dbReference>
<dbReference type="PROSITE" id="PS00141">
    <property type="entry name" value="ASP_PROTEASE"/>
    <property type="match status" value="1"/>
</dbReference>
<feature type="compositionally biased region" description="Polar residues" evidence="9">
    <location>
        <begin position="1822"/>
        <end position="1831"/>
    </location>
</feature>
<feature type="compositionally biased region" description="Pro residues" evidence="9">
    <location>
        <begin position="4532"/>
        <end position="4562"/>
    </location>
</feature>
<feature type="region of interest" description="Disordered" evidence="9">
    <location>
        <begin position="2552"/>
        <end position="2648"/>
    </location>
</feature>
<dbReference type="Pfam" id="PF00078">
    <property type="entry name" value="RVT_1"/>
    <property type="match status" value="1"/>
</dbReference>
<gene>
    <name evidence="14" type="ORF">LAZ67_21000378</name>
</gene>
<feature type="region of interest" description="Disordered" evidence="9">
    <location>
        <begin position="4215"/>
        <end position="4280"/>
    </location>
</feature>
<dbReference type="InterPro" id="IPR001995">
    <property type="entry name" value="Peptidase_A2_cat"/>
</dbReference>
<proteinExistence type="predicted"/>
<feature type="compositionally biased region" description="Basic and acidic residues" evidence="9">
    <location>
        <begin position="2213"/>
        <end position="2222"/>
    </location>
</feature>
<dbReference type="CDD" id="cd09274">
    <property type="entry name" value="RNase_HI_RT_Ty3"/>
    <property type="match status" value="1"/>
</dbReference>
<dbReference type="CDD" id="cd01647">
    <property type="entry name" value="RT_LTR"/>
    <property type="match status" value="1"/>
</dbReference>
<feature type="region of interest" description="Disordered" evidence="9">
    <location>
        <begin position="4688"/>
        <end position="4727"/>
    </location>
</feature>
<feature type="region of interest" description="Disordered" evidence="9">
    <location>
        <begin position="4090"/>
        <end position="4201"/>
    </location>
</feature>
<dbReference type="InterPro" id="IPR043502">
    <property type="entry name" value="DNA/RNA_pol_sf"/>
</dbReference>
<evidence type="ECO:0000256" key="1">
    <source>
        <dbReference type="ARBA" id="ARBA00012493"/>
    </source>
</evidence>
<feature type="domain" description="Peptidase A2" evidence="11">
    <location>
        <begin position="525"/>
        <end position="602"/>
    </location>
</feature>
<evidence type="ECO:0000256" key="6">
    <source>
        <dbReference type="ARBA" id="ARBA00022801"/>
    </source>
</evidence>
<feature type="region of interest" description="Disordered" evidence="9">
    <location>
        <begin position="2299"/>
        <end position="2346"/>
    </location>
</feature>
<feature type="region of interest" description="Disordered" evidence="9">
    <location>
        <begin position="3883"/>
        <end position="3986"/>
    </location>
</feature>
<feature type="region of interest" description="Disordered" evidence="9">
    <location>
        <begin position="2207"/>
        <end position="2230"/>
    </location>
</feature>
<evidence type="ECO:0000259" key="13">
    <source>
        <dbReference type="PROSITE" id="PS50994"/>
    </source>
</evidence>
<dbReference type="InterPro" id="IPR050951">
    <property type="entry name" value="Retrovirus_Pol_polyprotein"/>
</dbReference>
<feature type="compositionally biased region" description="Pro residues" evidence="9">
    <location>
        <begin position="3891"/>
        <end position="3906"/>
    </location>
</feature>
<dbReference type="InterPro" id="IPR001969">
    <property type="entry name" value="Aspartic_peptidase_AS"/>
</dbReference>
<dbReference type="InterPro" id="IPR001878">
    <property type="entry name" value="Znf_CCHC"/>
</dbReference>
<dbReference type="Gene3D" id="2.40.70.10">
    <property type="entry name" value="Acid Proteases"/>
    <property type="match status" value="1"/>
</dbReference>
<dbReference type="InterPro" id="IPR021109">
    <property type="entry name" value="Peptidase_aspartic_dom_sf"/>
</dbReference>
<feature type="compositionally biased region" description="Pro residues" evidence="9">
    <location>
        <begin position="4691"/>
        <end position="4710"/>
    </location>
</feature>
<feature type="compositionally biased region" description="Low complexity" evidence="9">
    <location>
        <begin position="2598"/>
        <end position="2607"/>
    </location>
</feature>
<dbReference type="InterPro" id="IPR000477">
    <property type="entry name" value="RT_dom"/>
</dbReference>
<dbReference type="SMART" id="SM00343">
    <property type="entry name" value="ZnF_C2HC"/>
    <property type="match status" value="7"/>
</dbReference>
<feature type="compositionally biased region" description="Pro residues" evidence="9">
    <location>
        <begin position="3942"/>
        <end position="3965"/>
    </location>
</feature>
<dbReference type="Gene3D" id="3.30.70.270">
    <property type="match status" value="2"/>
</dbReference>
<feature type="compositionally biased region" description="Pro residues" evidence="9">
    <location>
        <begin position="3375"/>
        <end position="3390"/>
    </location>
</feature>
<dbReference type="Gene3D" id="3.30.420.10">
    <property type="entry name" value="Ribonuclease H-like superfamily/Ribonuclease H"/>
    <property type="match status" value="1"/>
</dbReference>
<keyword evidence="8" id="KW-0862">Zinc</keyword>
<feature type="compositionally biased region" description="Low complexity" evidence="9">
    <location>
        <begin position="3162"/>
        <end position="3176"/>
    </location>
</feature>
<feature type="region of interest" description="Disordered" evidence="9">
    <location>
        <begin position="5405"/>
        <end position="5430"/>
    </location>
</feature>
<evidence type="ECO:0000256" key="8">
    <source>
        <dbReference type="PROSITE-ProRule" id="PRU00047"/>
    </source>
</evidence>
<dbReference type="InterPro" id="IPR001584">
    <property type="entry name" value="Integrase_cat-core"/>
</dbReference>
<feature type="compositionally biased region" description="Polar residues" evidence="9">
    <location>
        <begin position="5605"/>
        <end position="5627"/>
    </location>
</feature>
<accession>A0ABY6LQK0</accession>
<feature type="region of interest" description="Disordered" evidence="9">
    <location>
        <begin position="4913"/>
        <end position="4962"/>
    </location>
</feature>
<feature type="compositionally biased region" description="Polar residues" evidence="9">
    <location>
        <begin position="4717"/>
        <end position="4727"/>
    </location>
</feature>
<feature type="compositionally biased region" description="Polar residues" evidence="9">
    <location>
        <begin position="395"/>
        <end position="431"/>
    </location>
</feature>
<feature type="compositionally biased region" description="Pro residues" evidence="9">
    <location>
        <begin position="1844"/>
        <end position="1864"/>
    </location>
</feature>
<feature type="compositionally biased region" description="Basic and acidic residues" evidence="9">
    <location>
        <begin position="3573"/>
        <end position="3584"/>
    </location>
</feature>
<feature type="region of interest" description="Disordered" evidence="9">
    <location>
        <begin position="370"/>
        <end position="450"/>
    </location>
</feature>
<evidence type="ECO:0000259" key="11">
    <source>
        <dbReference type="PROSITE" id="PS50175"/>
    </source>
</evidence>
<feature type="region of interest" description="Disordered" evidence="9">
    <location>
        <begin position="5166"/>
        <end position="5202"/>
    </location>
</feature>
<feature type="region of interest" description="Disordered" evidence="9">
    <location>
        <begin position="5215"/>
        <end position="5291"/>
    </location>
</feature>
<feature type="compositionally biased region" description="Low complexity" evidence="9">
    <location>
        <begin position="3215"/>
        <end position="3224"/>
    </location>
</feature>
<feature type="non-terminal residue" evidence="14">
    <location>
        <position position="1"/>
    </location>
</feature>
<feature type="compositionally biased region" description="Low complexity" evidence="9">
    <location>
        <begin position="2816"/>
        <end position="2826"/>
    </location>
</feature>
<feature type="compositionally biased region" description="Pro residues" evidence="9">
    <location>
        <begin position="2557"/>
        <end position="2572"/>
    </location>
</feature>
<dbReference type="PROSITE" id="PS50994">
    <property type="entry name" value="INTEGRASE"/>
    <property type="match status" value="1"/>
</dbReference>
<keyword evidence="15" id="KW-1185">Reference proteome</keyword>
<keyword evidence="7" id="KW-0695">RNA-directed DNA polymerase</keyword>
<dbReference type="Gene3D" id="3.10.10.10">
    <property type="entry name" value="HIV Type 1 Reverse Transcriptase, subunit A, domain 1"/>
    <property type="match status" value="1"/>
</dbReference>
<feature type="region of interest" description="Disordered" evidence="9">
    <location>
        <begin position="2754"/>
        <end position="2799"/>
    </location>
</feature>
<dbReference type="CDD" id="cd00303">
    <property type="entry name" value="retropepsin_like"/>
    <property type="match status" value="1"/>
</dbReference>
<dbReference type="PROSITE" id="PS50158">
    <property type="entry name" value="ZF_CCHC"/>
    <property type="match status" value="2"/>
</dbReference>
<dbReference type="SUPFAM" id="SSF56672">
    <property type="entry name" value="DNA/RNA polymerases"/>
    <property type="match status" value="1"/>
</dbReference>
<feature type="region of interest" description="Disordered" evidence="9">
    <location>
        <begin position="1795"/>
        <end position="1890"/>
    </location>
</feature>
<keyword evidence="5" id="KW-0255">Endonuclease</keyword>
<feature type="compositionally biased region" description="Pro residues" evidence="9">
    <location>
        <begin position="5220"/>
        <end position="5229"/>
    </location>
</feature>
<feature type="compositionally biased region" description="Pro residues" evidence="9">
    <location>
        <begin position="5171"/>
        <end position="5186"/>
    </location>
</feature>
<keyword evidence="3" id="KW-0548">Nucleotidyltransferase</keyword>
<dbReference type="PANTHER" id="PTHR37984:SF5">
    <property type="entry name" value="PROTEIN NYNRIN-LIKE"/>
    <property type="match status" value="1"/>
</dbReference>
<name>A0ABY6LQK0_9ARAC</name>
<feature type="compositionally biased region" description="Low complexity" evidence="9">
    <location>
        <begin position="2929"/>
        <end position="2940"/>
    </location>
</feature>
<feature type="compositionally biased region" description="Low complexity" evidence="9">
    <location>
        <begin position="2315"/>
        <end position="2331"/>
    </location>
</feature>
<dbReference type="InterPro" id="IPR041373">
    <property type="entry name" value="RT_RNaseH"/>
</dbReference>
<dbReference type="Pfam" id="PF17921">
    <property type="entry name" value="Integrase_H2C2"/>
    <property type="match status" value="1"/>
</dbReference>
<feature type="domain" description="Integrase catalytic" evidence="13">
    <location>
        <begin position="1336"/>
        <end position="1495"/>
    </location>
</feature>
<evidence type="ECO:0000313" key="14">
    <source>
        <dbReference type="EMBL" id="UYV82010.1"/>
    </source>
</evidence>
<feature type="compositionally biased region" description="Pro residues" evidence="9">
    <location>
        <begin position="4484"/>
        <end position="4497"/>
    </location>
</feature>
<feature type="compositionally biased region" description="Pro residues" evidence="9">
    <location>
        <begin position="5408"/>
        <end position="5425"/>
    </location>
</feature>
<evidence type="ECO:0000256" key="2">
    <source>
        <dbReference type="ARBA" id="ARBA00022679"/>
    </source>
</evidence>
<feature type="domain" description="CCHC-type" evidence="10">
    <location>
        <begin position="469"/>
        <end position="483"/>
    </location>
</feature>
<keyword evidence="4" id="KW-0540">Nuclease</keyword>
<feature type="compositionally biased region" description="Pro residues" evidence="9">
    <location>
        <begin position="4094"/>
        <end position="4112"/>
    </location>
</feature>
<dbReference type="InterPro" id="IPR041588">
    <property type="entry name" value="Integrase_H2C2"/>
</dbReference>
<keyword evidence="8" id="KW-0479">Metal-binding</keyword>
<evidence type="ECO:0000256" key="9">
    <source>
        <dbReference type="SAM" id="MobiDB-lite"/>
    </source>
</evidence>
<protein>
    <recommendedName>
        <fullName evidence="1">RNA-directed DNA polymerase</fullName>
        <ecNumber evidence="1">2.7.7.49</ecNumber>
    </recommendedName>
</protein>
<dbReference type="InterPro" id="IPR012337">
    <property type="entry name" value="RNaseH-like_sf"/>
</dbReference>
<feature type="compositionally biased region" description="Pro residues" evidence="9">
    <location>
        <begin position="3428"/>
        <end position="3444"/>
    </location>
</feature>
<dbReference type="SUPFAM" id="SSF50630">
    <property type="entry name" value="Acid proteases"/>
    <property type="match status" value="1"/>
</dbReference>
<organism evidence="14 15">
    <name type="scientific">Cordylochernes scorpioides</name>
    <dbReference type="NCBI Taxonomy" id="51811"/>
    <lineage>
        <taxon>Eukaryota</taxon>
        <taxon>Metazoa</taxon>
        <taxon>Ecdysozoa</taxon>
        <taxon>Arthropoda</taxon>
        <taxon>Chelicerata</taxon>
        <taxon>Arachnida</taxon>
        <taxon>Pseudoscorpiones</taxon>
        <taxon>Cheliferoidea</taxon>
        <taxon>Chernetidae</taxon>
        <taxon>Cordylochernes</taxon>
    </lineage>
</organism>
<evidence type="ECO:0000256" key="3">
    <source>
        <dbReference type="ARBA" id="ARBA00022695"/>
    </source>
</evidence>
<keyword evidence="6" id="KW-0378">Hydrolase</keyword>
<dbReference type="Proteomes" id="UP001235939">
    <property type="component" value="Chromosome 21"/>
</dbReference>
<evidence type="ECO:0000256" key="7">
    <source>
        <dbReference type="ARBA" id="ARBA00022918"/>
    </source>
</evidence>
<dbReference type="InterPro" id="IPR043128">
    <property type="entry name" value="Rev_trsase/Diguanyl_cyclase"/>
</dbReference>
<dbReference type="PANTHER" id="PTHR37984">
    <property type="entry name" value="PROTEIN CBG26694"/>
    <property type="match status" value="1"/>
</dbReference>
<feature type="region of interest" description="Disordered" evidence="9">
    <location>
        <begin position="3162"/>
        <end position="3266"/>
    </location>
</feature>
<feature type="region of interest" description="Disordered" evidence="9">
    <location>
        <begin position="3535"/>
        <end position="3593"/>
    </location>
</feature>
<dbReference type="InterPro" id="IPR036397">
    <property type="entry name" value="RNaseH_sf"/>
</dbReference>
<feature type="region of interest" description="Disordered" evidence="9">
    <location>
        <begin position="5605"/>
        <end position="5639"/>
    </location>
</feature>
<feature type="compositionally biased region" description="Pro residues" evidence="9">
    <location>
        <begin position="3225"/>
        <end position="3247"/>
    </location>
</feature>
<feature type="region of interest" description="Disordered" evidence="9">
    <location>
        <begin position="2906"/>
        <end position="2967"/>
    </location>
</feature>
<dbReference type="Gene3D" id="1.10.340.70">
    <property type="match status" value="1"/>
</dbReference>
<feature type="compositionally biased region" description="Basic and acidic residues" evidence="9">
    <location>
        <begin position="4148"/>
        <end position="4158"/>
    </location>
</feature>
<feature type="compositionally biased region" description="Polar residues" evidence="9">
    <location>
        <begin position="4929"/>
        <end position="4956"/>
    </location>
</feature>
<evidence type="ECO:0000256" key="4">
    <source>
        <dbReference type="ARBA" id="ARBA00022722"/>
    </source>
</evidence>
<feature type="domain" description="CCHC-type" evidence="10">
    <location>
        <begin position="1783"/>
        <end position="1798"/>
    </location>
</feature>
<dbReference type="Pfam" id="PF00665">
    <property type="entry name" value="rve"/>
    <property type="match status" value="1"/>
</dbReference>
<evidence type="ECO:0000259" key="12">
    <source>
        <dbReference type="PROSITE" id="PS50878"/>
    </source>
</evidence>
<feature type="compositionally biased region" description="Pro residues" evidence="9">
    <location>
        <begin position="2015"/>
        <end position="2032"/>
    </location>
</feature>
<dbReference type="Pfam" id="PF22938">
    <property type="entry name" value="Integrase_p58_C"/>
    <property type="match status" value="1"/>
</dbReference>
<dbReference type="InterPro" id="IPR018061">
    <property type="entry name" value="Retropepsins"/>
</dbReference>
<keyword evidence="8" id="KW-0863">Zinc-finger</keyword>
<feature type="compositionally biased region" description="Pro residues" evidence="9">
    <location>
        <begin position="2608"/>
        <end position="2631"/>
    </location>
</feature>
<feature type="compositionally biased region" description="Basic and acidic residues" evidence="9">
    <location>
        <begin position="2852"/>
        <end position="2863"/>
    </location>
</feature>
<dbReference type="EMBL" id="CP092883">
    <property type="protein sequence ID" value="UYV82010.1"/>
    <property type="molecule type" value="Genomic_DNA"/>
</dbReference>
<dbReference type="PROSITE" id="PS50878">
    <property type="entry name" value="RT_POL"/>
    <property type="match status" value="1"/>
</dbReference>
<keyword evidence="2" id="KW-0808">Transferase</keyword>
<dbReference type="InterPro" id="IPR054465">
    <property type="entry name" value="Integrase_p58-like_C"/>
</dbReference>
<feature type="region of interest" description="Disordered" evidence="9">
    <location>
        <begin position="4473"/>
        <end position="4579"/>
    </location>
</feature>
<feature type="region of interest" description="Disordered" evidence="9">
    <location>
        <begin position="2811"/>
        <end position="2868"/>
    </location>
</feature>
<feature type="compositionally biased region" description="Low complexity" evidence="9">
    <location>
        <begin position="4247"/>
        <end position="4264"/>
    </location>
</feature>
<dbReference type="PROSITE" id="PS50175">
    <property type="entry name" value="ASP_PROT_RETROV"/>
    <property type="match status" value="1"/>
</dbReference>
<dbReference type="EC" id="2.7.7.49" evidence="1"/>
<feature type="domain" description="Reverse transcriptase" evidence="12">
    <location>
        <begin position="805"/>
        <end position="984"/>
    </location>
</feature>
<dbReference type="Pfam" id="PF17917">
    <property type="entry name" value="RT_RNaseH"/>
    <property type="match status" value="1"/>
</dbReference>
<evidence type="ECO:0000313" key="15">
    <source>
        <dbReference type="Proteomes" id="UP001235939"/>
    </source>
</evidence>